<feature type="transmembrane region" description="Helical" evidence="5">
    <location>
        <begin position="45"/>
        <end position="66"/>
    </location>
</feature>
<keyword evidence="6" id="KW-0645">Protease</keyword>
<dbReference type="InterPro" id="IPR012338">
    <property type="entry name" value="Beta-lactam/transpept-like"/>
</dbReference>
<dbReference type="SUPFAM" id="SSF56601">
    <property type="entry name" value="beta-lactamase/transpeptidase-like"/>
    <property type="match status" value="1"/>
</dbReference>
<keyword evidence="2 6" id="KW-0378">Hydrolase</keyword>
<dbReference type="InterPro" id="IPR000667">
    <property type="entry name" value="Peptidase_S13"/>
</dbReference>
<evidence type="ECO:0000256" key="3">
    <source>
        <dbReference type="SAM" id="Coils"/>
    </source>
</evidence>
<evidence type="ECO:0000256" key="5">
    <source>
        <dbReference type="SAM" id="Phobius"/>
    </source>
</evidence>
<keyword evidence="5" id="KW-1133">Transmembrane helix</keyword>
<dbReference type="PRINTS" id="PR00922">
    <property type="entry name" value="DADACBPTASE3"/>
</dbReference>
<keyword evidence="5" id="KW-0812">Transmembrane</keyword>
<gene>
    <name evidence="6" type="primary">dacB</name>
    <name evidence="6" type="ORF">M3D15_00540</name>
</gene>
<organism evidence="6 7">
    <name type="scientific">Pseudoclavibacter albus</name>
    <dbReference type="NCBI Taxonomy" id="272241"/>
    <lineage>
        <taxon>Bacteria</taxon>
        <taxon>Bacillati</taxon>
        <taxon>Actinomycetota</taxon>
        <taxon>Actinomycetes</taxon>
        <taxon>Micrococcales</taxon>
        <taxon>Microbacteriaceae</taxon>
        <taxon>Pseudoclavibacter</taxon>
    </lineage>
</organism>
<keyword evidence="7" id="KW-1185">Reference proteome</keyword>
<dbReference type="PANTHER" id="PTHR30023">
    <property type="entry name" value="D-ALANYL-D-ALANINE CARBOXYPEPTIDASE"/>
    <property type="match status" value="1"/>
</dbReference>
<dbReference type="PANTHER" id="PTHR30023:SF0">
    <property type="entry name" value="PENICILLIN-SENSITIVE CARBOXYPEPTIDASE A"/>
    <property type="match status" value="1"/>
</dbReference>
<dbReference type="Pfam" id="PF02113">
    <property type="entry name" value="Peptidase_S13"/>
    <property type="match status" value="1"/>
</dbReference>
<keyword evidence="6" id="KW-0121">Carboxypeptidase</keyword>
<feature type="region of interest" description="Disordered" evidence="4">
    <location>
        <begin position="267"/>
        <end position="287"/>
    </location>
</feature>
<evidence type="ECO:0000256" key="4">
    <source>
        <dbReference type="SAM" id="MobiDB-lite"/>
    </source>
</evidence>
<dbReference type="GO" id="GO:0009002">
    <property type="term" value="F:serine-type D-Ala-D-Ala carboxypeptidase activity"/>
    <property type="evidence" value="ECO:0007669"/>
    <property type="project" value="UniProtKB-EC"/>
</dbReference>
<dbReference type="NCBIfam" id="TIGR00666">
    <property type="entry name" value="PBP4"/>
    <property type="match status" value="1"/>
</dbReference>
<dbReference type="EMBL" id="JALXSQ010000001">
    <property type="protein sequence ID" value="MCT2041836.1"/>
    <property type="molecule type" value="Genomic_DNA"/>
</dbReference>
<sequence length="502" mass="53195">MFNPFRRPRAKMNEHDSRALSLDERLKAHQQERSREQRRDEARRIPWWMTVLGAMTVGALAALGFLGGGAAGAFVSAADANASPPTTKQHALVSDTPVDPAAADNYRTCSIHALAHAPEALEFHGYAVDSATGQVLVDDRGEQANAPASVMKLLTASAALATLGPDHRIPTRVYQSIEPGQIVLVGGGDPTLSSLAPGIPSYYAGATAFLGDLAEQVKTARSKDPALKGVNITSVAIDNSLFDGDWNENWSVEDRTNGYISHVSALQVNGDRQDPKAKHSPRSEKPALAAGEAFADKLGLPPTAVKENGKVPEHATQLGEVQSEPVSALVGYMLRDSDNTIAEALARLTAIKRGTGNTFTAIHPAIKQSLKDLGLDIEDMTITDGSGLSGKTRIRPRLVVELLQVISSGIDHQQPILDALPANGGSGTLDKRMTDLPLGTIRAKTGTLNQVLGLAGYIHGEHGTEITFAYFVVGDPTSKTNQDALDAITAGSYKCGAELAAW</sequence>
<keyword evidence="5" id="KW-0472">Membrane</keyword>
<evidence type="ECO:0000313" key="6">
    <source>
        <dbReference type="EMBL" id="MCT2041836.1"/>
    </source>
</evidence>
<comment type="similarity">
    <text evidence="1">Belongs to the peptidase S13 family.</text>
</comment>
<keyword evidence="3" id="KW-0175">Coiled coil</keyword>
<protein>
    <submittedName>
        <fullName evidence="6">D-alanyl-D-alanine carboxypeptidase/D-alanyl-D-alanine-endopeptidase</fullName>
        <ecNumber evidence="6">3.4.16.4</ecNumber>
    </submittedName>
</protein>
<evidence type="ECO:0000256" key="2">
    <source>
        <dbReference type="ARBA" id="ARBA00022801"/>
    </source>
</evidence>
<proteinExistence type="inferred from homology"/>
<comment type="caution">
    <text evidence="6">The sequence shown here is derived from an EMBL/GenBank/DDBJ whole genome shotgun (WGS) entry which is preliminary data.</text>
</comment>
<dbReference type="EC" id="3.4.16.4" evidence="6"/>
<dbReference type="RefSeq" id="WP_260103603.1">
    <property type="nucleotide sequence ID" value="NZ_JALXSQ010000001.1"/>
</dbReference>
<reference evidence="6 7" key="1">
    <citation type="submission" date="2022-04" db="EMBL/GenBank/DDBJ databases">
        <title>Human microbiome associated bacterial genomes.</title>
        <authorList>
            <person name="Sandstrom S."/>
            <person name="Salamzade R."/>
            <person name="Kalan L.R."/>
        </authorList>
    </citation>
    <scope>NUCLEOTIDE SEQUENCE [LARGE SCALE GENOMIC DNA]</scope>
    <source>
        <strain evidence="7">p3-SID1799</strain>
    </source>
</reference>
<feature type="coiled-coil region" evidence="3">
    <location>
        <begin position="12"/>
        <end position="39"/>
    </location>
</feature>
<evidence type="ECO:0000256" key="1">
    <source>
        <dbReference type="ARBA" id="ARBA00006096"/>
    </source>
</evidence>
<feature type="compositionally biased region" description="Basic and acidic residues" evidence="4">
    <location>
        <begin position="271"/>
        <end position="285"/>
    </location>
</feature>
<accession>A0ABT2HUM3</accession>
<evidence type="ECO:0000313" key="7">
    <source>
        <dbReference type="Proteomes" id="UP001525379"/>
    </source>
</evidence>
<name>A0ABT2HUM3_9MICO</name>
<dbReference type="Gene3D" id="3.40.710.10">
    <property type="entry name" value="DD-peptidase/beta-lactamase superfamily"/>
    <property type="match status" value="2"/>
</dbReference>
<dbReference type="Proteomes" id="UP001525379">
    <property type="component" value="Unassembled WGS sequence"/>
</dbReference>